<dbReference type="Proteomes" id="UP000265520">
    <property type="component" value="Unassembled WGS sequence"/>
</dbReference>
<evidence type="ECO:0000313" key="1">
    <source>
        <dbReference type="EMBL" id="MCI24047.1"/>
    </source>
</evidence>
<proteinExistence type="predicted"/>
<keyword evidence="2" id="KW-1185">Reference proteome</keyword>
<dbReference type="AlphaFoldDB" id="A0A392QJG2"/>
<organism evidence="1 2">
    <name type="scientific">Trifolium medium</name>
    <dbReference type="NCBI Taxonomy" id="97028"/>
    <lineage>
        <taxon>Eukaryota</taxon>
        <taxon>Viridiplantae</taxon>
        <taxon>Streptophyta</taxon>
        <taxon>Embryophyta</taxon>
        <taxon>Tracheophyta</taxon>
        <taxon>Spermatophyta</taxon>
        <taxon>Magnoliopsida</taxon>
        <taxon>eudicotyledons</taxon>
        <taxon>Gunneridae</taxon>
        <taxon>Pentapetalae</taxon>
        <taxon>rosids</taxon>
        <taxon>fabids</taxon>
        <taxon>Fabales</taxon>
        <taxon>Fabaceae</taxon>
        <taxon>Papilionoideae</taxon>
        <taxon>50 kb inversion clade</taxon>
        <taxon>NPAAA clade</taxon>
        <taxon>Hologalegina</taxon>
        <taxon>IRL clade</taxon>
        <taxon>Trifolieae</taxon>
        <taxon>Trifolium</taxon>
    </lineage>
</organism>
<dbReference type="EMBL" id="LXQA010139312">
    <property type="protein sequence ID" value="MCI24047.1"/>
    <property type="molecule type" value="Genomic_DNA"/>
</dbReference>
<sequence>PFSRAEPQIWACVAERGLSSLSESVAIPHHCSPETLKFSDLGRQLLAKRGLARGLD</sequence>
<evidence type="ECO:0000313" key="2">
    <source>
        <dbReference type="Proteomes" id="UP000265520"/>
    </source>
</evidence>
<accession>A0A392QJG2</accession>
<protein>
    <submittedName>
        <fullName evidence="1">Uncharacterized protein</fullName>
    </submittedName>
</protein>
<comment type="caution">
    <text evidence="1">The sequence shown here is derived from an EMBL/GenBank/DDBJ whole genome shotgun (WGS) entry which is preliminary data.</text>
</comment>
<name>A0A392QJG2_9FABA</name>
<feature type="non-terminal residue" evidence="1">
    <location>
        <position position="1"/>
    </location>
</feature>
<reference evidence="1 2" key="1">
    <citation type="journal article" date="2018" name="Front. Plant Sci.">
        <title>Red Clover (Trifolium pratense) and Zigzag Clover (T. medium) - A Picture of Genomic Similarities and Differences.</title>
        <authorList>
            <person name="Dluhosova J."/>
            <person name="Istvanek J."/>
            <person name="Nedelnik J."/>
            <person name="Repkova J."/>
        </authorList>
    </citation>
    <scope>NUCLEOTIDE SEQUENCE [LARGE SCALE GENOMIC DNA]</scope>
    <source>
        <strain evidence="2">cv. 10/8</strain>
        <tissue evidence="1">Leaf</tissue>
    </source>
</reference>